<reference evidence="1 2" key="1">
    <citation type="submission" date="2023-11" db="EMBL/GenBank/DDBJ databases">
        <title>MicrobeMod: A computational toolkit for identifying prokaryotic methylation and restriction-modification with nanopore sequencing.</title>
        <authorList>
            <person name="Crits-Christoph A."/>
            <person name="Kang S.C."/>
            <person name="Lee H."/>
            <person name="Ostrov N."/>
        </authorList>
    </citation>
    <scope>NUCLEOTIDE SEQUENCE [LARGE SCALE GENOMIC DNA]</scope>
    <source>
        <strain evidence="1 2">ATCC 14820</strain>
    </source>
</reference>
<proteinExistence type="predicted"/>
<keyword evidence="2" id="KW-1185">Reference proteome</keyword>
<organism evidence="1 2">
    <name type="scientific">Sphingomonas echinoides</name>
    <dbReference type="NCBI Taxonomy" id="59803"/>
    <lineage>
        <taxon>Bacteria</taxon>
        <taxon>Pseudomonadati</taxon>
        <taxon>Pseudomonadota</taxon>
        <taxon>Alphaproteobacteria</taxon>
        <taxon>Sphingomonadales</taxon>
        <taxon>Sphingomonadaceae</taxon>
        <taxon>Sphingomonas</taxon>
    </lineage>
</organism>
<protein>
    <submittedName>
        <fullName evidence="1">HEPN domain-containing protein</fullName>
    </submittedName>
</protein>
<dbReference type="EMBL" id="JAWXXV010000001">
    <property type="protein sequence ID" value="MDX5985063.1"/>
    <property type="molecule type" value="Genomic_DNA"/>
</dbReference>
<dbReference type="Proteomes" id="UP001279660">
    <property type="component" value="Unassembled WGS sequence"/>
</dbReference>
<accession>A0ABU4PLJ9</accession>
<name>A0ABU4PLJ9_9SPHN</name>
<dbReference type="RefSeq" id="WP_010402490.1">
    <property type="nucleotide sequence ID" value="NZ_JAWXXV010000001.1"/>
</dbReference>
<evidence type="ECO:0000313" key="2">
    <source>
        <dbReference type="Proteomes" id="UP001279660"/>
    </source>
</evidence>
<gene>
    <name evidence="1" type="ORF">SIL82_12405</name>
</gene>
<comment type="caution">
    <text evidence="1">The sequence shown here is derived from an EMBL/GenBank/DDBJ whole genome shotgun (WGS) entry which is preliminary data.</text>
</comment>
<evidence type="ECO:0000313" key="1">
    <source>
        <dbReference type="EMBL" id="MDX5985063.1"/>
    </source>
</evidence>
<sequence>MRELVRFVLDDPEVSRCYMEKVHPDFTTILVTMGVEHAANTFMLRHGDVASDAKTRSSVLQPLLNGLTDDWLKTPVVIPIALVRFDFDRVRLAKNALLIRMSDGLHRARWEGKAHAANGHDAVLASATHALVLTEWGVANHAKLSLGEILSAPSNDIAAVVDSFFAALRLRLDIDTGYAQEIRLARGWRSHDRLGDPEVYAVGARRYPPHFDNYGWMNQDLPLVSKDDMKAVARTWAGLLAIEDSRFALALRRFNAASTRDELADVILDATIALEILLGDSDGQSISWKLRMRAAALIGLDADRSRMEEVRTAINDTYGFRSAIVHGGRRKSKDLDEYAAAKRAVDVLRTVINSIIAHPAYLDPLKIDTDLLLTSRVAGAAEPADETEEDPEAGSEV</sequence>